<evidence type="ECO:0000313" key="6">
    <source>
        <dbReference type="Proteomes" id="UP000184509"/>
    </source>
</evidence>
<evidence type="ECO:0000313" key="5">
    <source>
        <dbReference type="EMBL" id="SHE52548.1"/>
    </source>
</evidence>
<dbReference type="AlphaFoldDB" id="A0A1M4U7G8"/>
<dbReference type="RefSeq" id="WP_073398841.1">
    <property type="nucleotide sequence ID" value="NZ_FQTV01000002.1"/>
</dbReference>
<dbReference type="PANTHER" id="PTHR43280">
    <property type="entry name" value="ARAC-FAMILY TRANSCRIPTIONAL REGULATOR"/>
    <property type="match status" value="1"/>
</dbReference>
<dbReference type="SUPFAM" id="SSF46689">
    <property type="entry name" value="Homeodomain-like"/>
    <property type="match status" value="1"/>
</dbReference>
<sequence>MSKNREHKSSLHQNKNCAYNISNCNDIFSFFTLDNYTDFFIEKEKTNHVLFILNGKVKLSTTNSEDKVLEKETMFLISNTDSTIKGTVLERTVIVILNIGNSITFYKDYSSKEIKSYCLENIIKFEALEIRQPILCFLEGIIIYFKYNVHDKQMYQLKKYEFLYLIQAYYEKKETIRFFSPIINNMGEFRKTVFSRYTKTCNVEQLASMCNMTTKTFTRRFKEQFNTTPYQWLMEQKNRFIKTSLAQGVPIQEIADEFGFASTTSLIRYCKKNLY</sequence>
<dbReference type="OrthoDB" id="1031930at2"/>
<dbReference type="Gene3D" id="1.10.10.60">
    <property type="entry name" value="Homeodomain-like"/>
    <property type="match status" value="1"/>
</dbReference>
<evidence type="ECO:0000259" key="4">
    <source>
        <dbReference type="PROSITE" id="PS01124"/>
    </source>
</evidence>
<dbReference type="SMART" id="SM00342">
    <property type="entry name" value="HTH_ARAC"/>
    <property type="match status" value="1"/>
</dbReference>
<name>A0A1M4U7G8_9BACE</name>
<keyword evidence="6" id="KW-1185">Reference proteome</keyword>
<organism evidence="5 6">
    <name type="scientific">Bacteroides luti</name>
    <dbReference type="NCBI Taxonomy" id="1297750"/>
    <lineage>
        <taxon>Bacteria</taxon>
        <taxon>Pseudomonadati</taxon>
        <taxon>Bacteroidota</taxon>
        <taxon>Bacteroidia</taxon>
        <taxon>Bacteroidales</taxon>
        <taxon>Bacteroidaceae</taxon>
        <taxon>Bacteroides</taxon>
    </lineage>
</organism>
<dbReference type="PROSITE" id="PS01124">
    <property type="entry name" value="HTH_ARAC_FAMILY_2"/>
    <property type="match status" value="1"/>
</dbReference>
<dbReference type="Proteomes" id="UP000184509">
    <property type="component" value="Unassembled WGS sequence"/>
</dbReference>
<dbReference type="GO" id="GO:0043565">
    <property type="term" value="F:sequence-specific DNA binding"/>
    <property type="evidence" value="ECO:0007669"/>
    <property type="project" value="InterPro"/>
</dbReference>
<dbReference type="EMBL" id="FQTV01000002">
    <property type="protein sequence ID" value="SHE52548.1"/>
    <property type="molecule type" value="Genomic_DNA"/>
</dbReference>
<keyword evidence="1" id="KW-0805">Transcription regulation</keyword>
<feature type="domain" description="HTH araC/xylS-type" evidence="4">
    <location>
        <begin position="187"/>
        <end position="275"/>
    </location>
</feature>
<gene>
    <name evidence="5" type="ORF">SAMN05444405_10214</name>
</gene>
<keyword evidence="2" id="KW-0238">DNA-binding</keyword>
<dbReference type="STRING" id="1297750.SAMN05444405_10214"/>
<accession>A0A1M4U7G8</accession>
<dbReference type="InterPro" id="IPR018490">
    <property type="entry name" value="cNMP-bd_dom_sf"/>
</dbReference>
<dbReference type="GO" id="GO:0003700">
    <property type="term" value="F:DNA-binding transcription factor activity"/>
    <property type="evidence" value="ECO:0007669"/>
    <property type="project" value="InterPro"/>
</dbReference>
<dbReference type="InterPro" id="IPR009057">
    <property type="entry name" value="Homeodomain-like_sf"/>
</dbReference>
<evidence type="ECO:0000256" key="3">
    <source>
        <dbReference type="ARBA" id="ARBA00023163"/>
    </source>
</evidence>
<dbReference type="InterPro" id="IPR018060">
    <property type="entry name" value="HTH_AraC"/>
</dbReference>
<proteinExistence type="predicted"/>
<evidence type="ECO:0000256" key="1">
    <source>
        <dbReference type="ARBA" id="ARBA00023015"/>
    </source>
</evidence>
<keyword evidence="3" id="KW-0804">Transcription</keyword>
<evidence type="ECO:0000256" key="2">
    <source>
        <dbReference type="ARBA" id="ARBA00023125"/>
    </source>
</evidence>
<dbReference type="PANTHER" id="PTHR43280:SF10">
    <property type="entry name" value="REGULATORY PROTEIN POCR"/>
    <property type="match status" value="1"/>
</dbReference>
<dbReference type="SUPFAM" id="SSF51206">
    <property type="entry name" value="cAMP-binding domain-like"/>
    <property type="match status" value="1"/>
</dbReference>
<dbReference type="Pfam" id="PF12833">
    <property type="entry name" value="HTH_18"/>
    <property type="match status" value="1"/>
</dbReference>
<protein>
    <submittedName>
        <fullName evidence="5">Transcriptional regulator, AraC family</fullName>
    </submittedName>
</protein>
<reference evidence="6" key="1">
    <citation type="submission" date="2016-11" db="EMBL/GenBank/DDBJ databases">
        <authorList>
            <person name="Varghese N."/>
            <person name="Submissions S."/>
        </authorList>
    </citation>
    <scope>NUCLEOTIDE SEQUENCE [LARGE SCALE GENOMIC DNA]</scope>
    <source>
        <strain evidence="6">DSM 26991</strain>
    </source>
</reference>